<name>A0ACC3SBN3_9PEZI</name>
<organism evidence="1 2">
    <name type="scientific">Zalaria obscura</name>
    <dbReference type="NCBI Taxonomy" id="2024903"/>
    <lineage>
        <taxon>Eukaryota</taxon>
        <taxon>Fungi</taxon>
        <taxon>Dikarya</taxon>
        <taxon>Ascomycota</taxon>
        <taxon>Pezizomycotina</taxon>
        <taxon>Dothideomycetes</taxon>
        <taxon>Dothideomycetidae</taxon>
        <taxon>Dothideales</taxon>
        <taxon>Zalariaceae</taxon>
        <taxon>Zalaria</taxon>
    </lineage>
</organism>
<keyword evidence="2" id="KW-1185">Reference proteome</keyword>
<accession>A0ACC3SBN3</accession>
<evidence type="ECO:0000313" key="1">
    <source>
        <dbReference type="EMBL" id="KAK8202120.1"/>
    </source>
</evidence>
<dbReference type="EMBL" id="JAMKPW020000033">
    <property type="protein sequence ID" value="KAK8202120.1"/>
    <property type="molecule type" value="Genomic_DNA"/>
</dbReference>
<gene>
    <name evidence="1" type="ORF">M8818_005646</name>
</gene>
<comment type="caution">
    <text evidence="1">The sequence shown here is derived from an EMBL/GenBank/DDBJ whole genome shotgun (WGS) entry which is preliminary data.</text>
</comment>
<reference evidence="1" key="1">
    <citation type="submission" date="2024-02" db="EMBL/GenBank/DDBJ databases">
        <title>Metagenome Assembled Genome of Zalaria obscura JY119.</title>
        <authorList>
            <person name="Vighnesh L."/>
            <person name="Jagadeeshwari U."/>
            <person name="Venkata Ramana C."/>
            <person name="Sasikala C."/>
        </authorList>
    </citation>
    <scope>NUCLEOTIDE SEQUENCE</scope>
    <source>
        <strain evidence="1">JY119</strain>
    </source>
</reference>
<protein>
    <submittedName>
        <fullName evidence="1">Uncharacterized protein</fullName>
    </submittedName>
</protein>
<dbReference type="Proteomes" id="UP001320706">
    <property type="component" value="Unassembled WGS sequence"/>
</dbReference>
<evidence type="ECO:0000313" key="2">
    <source>
        <dbReference type="Proteomes" id="UP001320706"/>
    </source>
</evidence>
<proteinExistence type="predicted"/>
<sequence length="1169" mass="128776">MAESEHRETTHVSAGHDMSSDAQTQQSKPVPTTSPNSISADQNGLPHPFDVTHLTSPVVKQEEDESGQLYSLMDTHTTGSKRAASSLSPATNGNSAKRVKPGRRLLQAYHSEHHKPRPKSLPQPGQEIIELVDDDDDMAGNPLTSITGGSNNGMDKLKAETHMVKQSPKKSTPGSVQSSGITPGFNVKTNNNGAASQPSNWLQKQQEFTKRRNAAFDKIGTPTMPNLKLQVSTKRQTPTTHTGQAIKPEASASQGQTDRPVTRAHRPTTNKAPKSNYFGVVSKKGSLPFDDDDDSEEEEVTVGAADNRAPMIDLSMGEGHSSESDDGMSATEFLPAFENPALTETYASPPRVERSLTNRAADADRREHGSDEKVERSAKDQHESGITDIPNTKSKTYVEVEDKSPSHSIISGKNERTLPNHFGNGKQVGGTFNNVRQFSHREYTSPTTGTEPVNRATKELAPNATSVRPQDLIQGGTADTLLNRTDTWQDQNAAPISNGASKPFTLAQARIQKGSSTTYEKDFQVSPLKRLSPSPTINKSSIASGSPSARLPAVTEQYHDSSKPGYVNPDLLPNSDVLAMVKQSQANNRARTKANVTGVPVPTPVADMRAPPALMRQSSLADRIQGSPEGSSKQHNSVVQYRRPGVLTDVIENSRTTEKAQKFDAECLSTPVKKVRFDLPSGSAALIDIGQAPRLETVDKESSSFEVGQKNPSAPKSTRTIYLDTVSGRLQPTYPSEDNEPQEQSIYDQEAPVVNRDRQVPMKDELEMLDKLIVEEHDLGSDWFDIQQHLLKCGLRKFTLGEIKRRCDKAKAKLSTDPRQFSQNDETKRLPTTDSPTKKKTKQKPKPKPGLKLPSSKKQTQSNIQTSLKANNVEFKDFAALVEQTKGPTSSEESNLHRPDGRPNQSGKSVKTALNLLIAEHKSSIALLDEEENNDAECLGAEDKCCFVYQVFRKQWSTQSAEDAEDAEEDAETTLSHQFWSLAEANAAAFTEGFKPSDASPSIDLLQFKMETQMDKYGLYDILLSGADTCIKIWVSRFVHSRSNGEIPEDSIPCLPKTLFRIMQETTTKTGDGMFEDESTAARVETVGPTYTTRDQANRAAGDRFIEKTIMHSNLNKLDAMRVEAKMEMRERLQTLLEDDESFDRMEVMKNQTVRIWVEETELVGPRNL</sequence>